<gene>
    <name evidence="2" type="primary">Contig9239.g9876</name>
    <name evidence="2" type="ORF">STYLEM_1915</name>
</gene>
<organism evidence="2 3">
    <name type="scientific">Stylonychia lemnae</name>
    <name type="common">Ciliate</name>
    <dbReference type="NCBI Taxonomy" id="5949"/>
    <lineage>
        <taxon>Eukaryota</taxon>
        <taxon>Sar</taxon>
        <taxon>Alveolata</taxon>
        <taxon>Ciliophora</taxon>
        <taxon>Intramacronucleata</taxon>
        <taxon>Spirotrichea</taxon>
        <taxon>Stichotrichia</taxon>
        <taxon>Sporadotrichida</taxon>
        <taxon>Oxytrichidae</taxon>
        <taxon>Stylonychinae</taxon>
        <taxon>Stylonychia</taxon>
    </lineage>
</organism>
<dbReference type="AlphaFoldDB" id="A0A077ZST9"/>
<sequence length="172" mass="19992">MYIYITNFSSQQTQWHWPEQLPSNFTWRSTFKVKLQIQMRSSPAFVNQLRSSLIRILLVVFNSIGLQVYKQQQSLVERYTQTVLTNHQIHLGMQGKLCLEFLQDLALDQQTSIAPVVVLSHTALSLALATLLVLAWLGNSEDRHYMGEMIIFWFLVMVGLFMIWHLMYGLVA</sequence>
<feature type="transmembrane region" description="Helical" evidence="1">
    <location>
        <begin position="150"/>
        <end position="171"/>
    </location>
</feature>
<keyword evidence="1" id="KW-1133">Transmembrane helix</keyword>
<accession>A0A077ZST9</accession>
<dbReference type="EMBL" id="CCKQ01001845">
    <property type="protein sequence ID" value="CDW72947.1"/>
    <property type="molecule type" value="Genomic_DNA"/>
</dbReference>
<evidence type="ECO:0000313" key="3">
    <source>
        <dbReference type="Proteomes" id="UP000039865"/>
    </source>
</evidence>
<proteinExistence type="predicted"/>
<name>A0A077ZST9_STYLE</name>
<feature type="transmembrane region" description="Helical" evidence="1">
    <location>
        <begin position="113"/>
        <end position="138"/>
    </location>
</feature>
<reference evidence="2 3" key="1">
    <citation type="submission" date="2014-06" db="EMBL/GenBank/DDBJ databases">
        <authorList>
            <person name="Swart Estienne"/>
        </authorList>
    </citation>
    <scope>NUCLEOTIDE SEQUENCE [LARGE SCALE GENOMIC DNA]</scope>
    <source>
        <strain evidence="2 3">130c</strain>
    </source>
</reference>
<keyword evidence="1" id="KW-0472">Membrane</keyword>
<evidence type="ECO:0000313" key="2">
    <source>
        <dbReference type="EMBL" id="CDW72947.1"/>
    </source>
</evidence>
<protein>
    <submittedName>
        <fullName evidence="2">Uncharacterized protein</fullName>
    </submittedName>
</protein>
<dbReference type="InParanoid" id="A0A077ZST9"/>
<keyword evidence="3" id="KW-1185">Reference proteome</keyword>
<evidence type="ECO:0000256" key="1">
    <source>
        <dbReference type="SAM" id="Phobius"/>
    </source>
</evidence>
<keyword evidence="1" id="KW-0812">Transmembrane</keyword>
<dbReference type="Proteomes" id="UP000039865">
    <property type="component" value="Unassembled WGS sequence"/>
</dbReference>